<dbReference type="NCBIfam" id="TIGR02778">
    <property type="entry name" value="ligD_pol"/>
    <property type="match status" value="1"/>
</dbReference>
<name>A0A1H7S8P6_9GAMM</name>
<dbReference type="PANTHER" id="PTHR42705">
    <property type="entry name" value="BIFUNCTIONAL NON-HOMOLOGOUS END JOINING PROTEIN LIGD"/>
    <property type="match status" value="1"/>
</dbReference>
<dbReference type="Pfam" id="PF21686">
    <property type="entry name" value="LigD_Prim-Pol"/>
    <property type="match status" value="1"/>
</dbReference>
<accession>A0A1H7S8P6</accession>
<dbReference type="STRING" id="650850.SAMN04488129_11425"/>
<proteinExistence type="predicted"/>
<organism evidence="2 3">
    <name type="scientific">Halomonas daqiaonensis</name>
    <dbReference type="NCBI Taxonomy" id="650850"/>
    <lineage>
        <taxon>Bacteria</taxon>
        <taxon>Pseudomonadati</taxon>
        <taxon>Pseudomonadota</taxon>
        <taxon>Gammaproteobacteria</taxon>
        <taxon>Oceanospirillales</taxon>
        <taxon>Halomonadaceae</taxon>
        <taxon>Halomonas</taxon>
    </lineage>
</organism>
<dbReference type="PANTHER" id="PTHR42705:SF2">
    <property type="entry name" value="BIFUNCTIONAL NON-HOMOLOGOUS END JOINING PROTEIN LIGD"/>
    <property type="match status" value="1"/>
</dbReference>
<dbReference type="Proteomes" id="UP000198807">
    <property type="component" value="Unassembled WGS sequence"/>
</dbReference>
<dbReference type="AlphaFoldDB" id="A0A1H7S8P6"/>
<gene>
    <name evidence="2" type="ORF">SAMN04488129_11425</name>
</gene>
<evidence type="ECO:0000313" key="3">
    <source>
        <dbReference type="Proteomes" id="UP000198807"/>
    </source>
</evidence>
<evidence type="ECO:0000259" key="1">
    <source>
        <dbReference type="Pfam" id="PF21686"/>
    </source>
</evidence>
<dbReference type="InterPro" id="IPR014145">
    <property type="entry name" value="LigD_pol_dom"/>
</dbReference>
<dbReference type="InterPro" id="IPR052171">
    <property type="entry name" value="NHEJ_LigD"/>
</dbReference>
<dbReference type="OrthoDB" id="9802472at2"/>
<dbReference type="Gene3D" id="3.90.920.10">
    <property type="entry name" value="DNA primase, PRIM domain"/>
    <property type="match status" value="1"/>
</dbReference>
<sequence length="307" mass="35668">MPLRKYGRYTIETSREEKVLFPDDDITKGELINYHEQLFDTMAPHLRDRAIVMQRFPDGIDEEGFYHKQVPEHFPDWISTTNVTKRETGDKQALVVCDKKATFAYLADQACITLHSWASRIDRPDYPDRLIFDLDPPGDTFEPVRDAARRLRHLMEALELRSFVQTTGSRGLHLVVPLDASEEFDSVRNFARACADHLAERHPDELTVEQSRQKRGNRLYLDVARNAYAQTAVTPYSVRAIAGAPVATPLDWKELERRDLDARSYTLHNIRQRLAQRTDPWEGMYRYRQGLSRARQRLDRIAEGDEP</sequence>
<dbReference type="RefSeq" id="WP_089713961.1">
    <property type="nucleotide sequence ID" value="NZ_FOBC01000014.1"/>
</dbReference>
<keyword evidence="3" id="KW-1185">Reference proteome</keyword>
<dbReference type="EMBL" id="FOBC01000014">
    <property type="protein sequence ID" value="SEL68905.1"/>
    <property type="molecule type" value="Genomic_DNA"/>
</dbReference>
<feature type="domain" description="DNA ligase D polymerase" evidence="1">
    <location>
        <begin position="27"/>
        <end position="281"/>
    </location>
</feature>
<protein>
    <submittedName>
        <fullName evidence="2">Bifunctional non-homologous end joining protein LigD</fullName>
    </submittedName>
</protein>
<evidence type="ECO:0000313" key="2">
    <source>
        <dbReference type="EMBL" id="SEL68905.1"/>
    </source>
</evidence>
<reference evidence="3" key="1">
    <citation type="submission" date="2016-10" db="EMBL/GenBank/DDBJ databases">
        <authorList>
            <person name="Varghese N."/>
            <person name="Submissions S."/>
        </authorList>
    </citation>
    <scope>NUCLEOTIDE SEQUENCE [LARGE SCALE GENOMIC DNA]</scope>
    <source>
        <strain evidence="3">CGMCC 1.9150</strain>
    </source>
</reference>